<organism evidence="2 3">
    <name type="scientific">Araneus ventricosus</name>
    <name type="common">Orbweaver spider</name>
    <name type="synonym">Epeira ventricosa</name>
    <dbReference type="NCBI Taxonomy" id="182803"/>
    <lineage>
        <taxon>Eukaryota</taxon>
        <taxon>Metazoa</taxon>
        <taxon>Ecdysozoa</taxon>
        <taxon>Arthropoda</taxon>
        <taxon>Chelicerata</taxon>
        <taxon>Arachnida</taxon>
        <taxon>Araneae</taxon>
        <taxon>Araneomorphae</taxon>
        <taxon>Entelegynae</taxon>
        <taxon>Araneoidea</taxon>
        <taxon>Araneidae</taxon>
        <taxon>Araneus</taxon>
    </lineage>
</organism>
<evidence type="ECO:0000313" key="2">
    <source>
        <dbReference type="EMBL" id="GBM45454.1"/>
    </source>
</evidence>
<reference evidence="2 3" key="1">
    <citation type="journal article" date="2019" name="Sci. Rep.">
        <title>Orb-weaving spider Araneus ventricosus genome elucidates the spidroin gene catalogue.</title>
        <authorList>
            <person name="Kono N."/>
            <person name="Nakamura H."/>
            <person name="Ohtoshi R."/>
            <person name="Moran D.A.P."/>
            <person name="Shinohara A."/>
            <person name="Yoshida Y."/>
            <person name="Fujiwara M."/>
            <person name="Mori M."/>
            <person name="Tomita M."/>
            <person name="Arakawa K."/>
        </authorList>
    </citation>
    <scope>NUCLEOTIDE SEQUENCE [LARGE SCALE GENOMIC DNA]</scope>
</reference>
<dbReference type="EMBL" id="BGPR01001101">
    <property type="protein sequence ID" value="GBM45454.1"/>
    <property type="molecule type" value="Genomic_DNA"/>
</dbReference>
<keyword evidence="3" id="KW-1185">Reference proteome</keyword>
<name>A0A4Y2G0M5_ARAVE</name>
<proteinExistence type="predicted"/>
<gene>
    <name evidence="2" type="ORF">AVEN_167918_1</name>
</gene>
<dbReference type="Proteomes" id="UP000499080">
    <property type="component" value="Unassembled WGS sequence"/>
</dbReference>
<evidence type="ECO:0000313" key="3">
    <source>
        <dbReference type="Proteomes" id="UP000499080"/>
    </source>
</evidence>
<accession>A0A4Y2G0M5</accession>
<dbReference type="AlphaFoldDB" id="A0A4Y2G0M5"/>
<comment type="caution">
    <text evidence="2">The sequence shown here is derived from an EMBL/GenBank/DDBJ whole genome shotgun (WGS) entry which is preliminary data.</text>
</comment>
<sequence length="112" mass="12333">MDVVAASFELSDPLTHVAFTHGSSSVNFRNLPVNVCSRQVSCRQKTYHRPYLSRGGRFDNLEHFKDTKQTVQVTDTAATEHSCSQGMPGQDASTRCSARAPPVSVYNRTALT</sequence>
<protein>
    <submittedName>
        <fullName evidence="2">Uncharacterized protein</fullName>
    </submittedName>
</protein>
<evidence type="ECO:0000256" key="1">
    <source>
        <dbReference type="SAM" id="MobiDB-lite"/>
    </source>
</evidence>
<feature type="region of interest" description="Disordered" evidence="1">
    <location>
        <begin position="80"/>
        <end position="99"/>
    </location>
</feature>
<feature type="compositionally biased region" description="Polar residues" evidence="1">
    <location>
        <begin position="80"/>
        <end position="96"/>
    </location>
</feature>